<evidence type="ECO:0000313" key="14">
    <source>
        <dbReference type="Proteomes" id="UP001208570"/>
    </source>
</evidence>
<accession>A0AAD9KDB7</accession>
<dbReference type="PANTHER" id="PTHR19308:SF39">
    <property type="entry name" value="PHOSPHATIDYLCHOLINE TRANSFER PROTEIN"/>
    <property type="match status" value="1"/>
</dbReference>
<keyword evidence="7" id="KW-0446">Lipid-binding</keyword>
<evidence type="ECO:0000256" key="9">
    <source>
        <dbReference type="ARBA" id="ARBA00069061"/>
    </source>
</evidence>
<evidence type="ECO:0000256" key="5">
    <source>
        <dbReference type="ARBA" id="ARBA00022990"/>
    </source>
</evidence>
<dbReference type="PANTHER" id="PTHR19308">
    <property type="entry name" value="PHOSPHATIDYLCHOLINE TRANSFER PROTEIN"/>
    <property type="match status" value="1"/>
</dbReference>
<dbReference type="Pfam" id="PF01852">
    <property type="entry name" value="START"/>
    <property type="match status" value="1"/>
</dbReference>
<evidence type="ECO:0000256" key="3">
    <source>
        <dbReference type="ARBA" id="ARBA00022490"/>
    </source>
</evidence>
<feature type="domain" description="START" evidence="12">
    <location>
        <begin position="27"/>
        <end position="221"/>
    </location>
</feature>
<dbReference type="SMART" id="SM00234">
    <property type="entry name" value="START"/>
    <property type="match status" value="1"/>
</dbReference>
<dbReference type="GO" id="GO:0008525">
    <property type="term" value="F:phosphatidylcholine transporter activity"/>
    <property type="evidence" value="ECO:0007669"/>
    <property type="project" value="TreeGrafter"/>
</dbReference>
<dbReference type="FunFam" id="3.30.530.20:FF:000017">
    <property type="entry name" value="Phosphatidylcholine transfer protein, putative"/>
    <property type="match status" value="1"/>
</dbReference>
<reference evidence="13" key="1">
    <citation type="journal article" date="2023" name="Mol. Biol. Evol.">
        <title>Third-Generation Sequencing Reveals the Adaptive Role of the Epigenome in Three Deep-Sea Polychaetes.</title>
        <authorList>
            <person name="Perez M."/>
            <person name="Aroh O."/>
            <person name="Sun Y."/>
            <person name="Lan Y."/>
            <person name="Juniper S.K."/>
            <person name="Young C.R."/>
            <person name="Angers B."/>
            <person name="Qian P.Y."/>
        </authorList>
    </citation>
    <scope>NUCLEOTIDE SEQUENCE</scope>
    <source>
        <strain evidence="13">P08H-3</strain>
    </source>
</reference>
<evidence type="ECO:0000256" key="1">
    <source>
        <dbReference type="ARBA" id="ARBA00004496"/>
    </source>
</evidence>
<dbReference type="SUPFAM" id="SSF55961">
    <property type="entry name" value="Bet v1-like"/>
    <property type="match status" value="1"/>
</dbReference>
<sequence length="228" mass="26928">MGLFKSDNKMFTDEDFRFACRELDTPDTSDWEFFVESHNIKIYRQYNQNSGLYTYKVYGDLDVSPDLCATVYMDYEYRCKWDDYVSELCPIKDGEKDGVYWRVKYPFPLSHRDSSALTFVSQYCYLTELREFDINNKHVWVILCRSEQFSCMPEKSGVIRVDDYEQSLALTYNKNGGTQAYMYYYDDPKGMIPTWLINWAAKIGVPGFLEQMVKACKGYNEYKESLPT</sequence>
<protein>
    <recommendedName>
        <fullName evidence="9">Phosphatidylcholine transfer protein</fullName>
    </recommendedName>
    <alternativeName>
        <fullName evidence="11">START domain-containing protein 2</fullName>
    </alternativeName>
    <alternativeName>
        <fullName evidence="10">StAR-related lipid transfer protein 2</fullName>
    </alternativeName>
</protein>
<proteinExistence type="predicted"/>
<evidence type="ECO:0000313" key="13">
    <source>
        <dbReference type="EMBL" id="KAK2168980.1"/>
    </source>
</evidence>
<keyword evidence="3" id="KW-0963">Cytoplasm</keyword>
<dbReference type="GO" id="GO:0005829">
    <property type="term" value="C:cytosol"/>
    <property type="evidence" value="ECO:0007669"/>
    <property type="project" value="UniProtKB-ARBA"/>
</dbReference>
<keyword evidence="14" id="KW-1185">Reference proteome</keyword>
<keyword evidence="5" id="KW-0007">Acetylation</keyword>
<keyword evidence="6" id="KW-0445">Lipid transport</keyword>
<comment type="subunit">
    <text evidence="8">Interacts with ACOT13/THEM2.</text>
</comment>
<dbReference type="GO" id="GO:0031210">
    <property type="term" value="F:phosphatidylcholine binding"/>
    <property type="evidence" value="ECO:0007669"/>
    <property type="project" value="TreeGrafter"/>
</dbReference>
<evidence type="ECO:0000256" key="8">
    <source>
        <dbReference type="ARBA" id="ARBA00063535"/>
    </source>
</evidence>
<evidence type="ECO:0000256" key="4">
    <source>
        <dbReference type="ARBA" id="ARBA00022553"/>
    </source>
</evidence>
<dbReference type="Proteomes" id="UP001208570">
    <property type="component" value="Unassembled WGS sequence"/>
</dbReference>
<keyword evidence="4" id="KW-0597">Phosphoprotein</keyword>
<evidence type="ECO:0000256" key="7">
    <source>
        <dbReference type="ARBA" id="ARBA00023121"/>
    </source>
</evidence>
<organism evidence="13 14">
    <name type="scientific">Paralvinella palmiformis</name>
    <dbReference type="NCBI Taxonomy" id="53620"/>
    <lineage>
        <taxon>Eukaryota</taxon>
        <taxon>Metazoa</taxon>
        <taxon>Spiralia</taxon>
        <taxon>Lophotrochozoa</taxon>
        <taxon>Annelida</taxon>
        <taxon>Polychaeta</taxon>
        <taxon>Sedentaria</taxon>
        <taxon>Canalipalpata</taxon>
        <taxon>Terebellida</taxon>
        <taxon>Terebelliformia</taxon>
        <taxon>Alvinellidae</taxon>
        <taxon>Paralvinella</taxon>
    </lineage>
</organism>
<comment type="caution">
    <text evidence="13">The sequence shown here is derived from an EMBL/GenBank/DDBJ whole genome shotgun (WGS) entry which is preliminary data.</text>
</comment>
<dbReference type="InterPro" id="IPR002913">
    <property type="entry name" value="START_lipid-bd_dom"/>
</dbReference>
<evidence type="ECO:0000256" key="6">
    <source>
        <dbReference type="ARBA" id="ARBA00023055"/>
    </source>
</evidence>
<evidence type="ECO:0000256" key="2">
    <source>
        <dbReference type="ARBA" id="ARBA00022448"/>
    </source>
</evidence>
<dbReference type="PROSITE" id="PS50848">
    <property type="entry name" value="START"/>
    <property type="match status" value="1"/>
</dbReference>
<dbReference type="Gene3D" id="3.30.530.20">
    <property type="match status" value="1"/>
</dbReference>
<name>A0AAD9KDB7_9ANNE</name>
<dbReference type="InterPro" id="IPR051213">
    <property type="entry name" value="START_lipid_transfer"/>
</dbReference>
<evidence type="ECO:0000256" key="10">
    <source>
        <dbReference type="ARBA" id="ARBA00077188"/>
    </source>
</evidence>
<evidence type="ECO:0000256" key="11">
    <source>
        <dbReference type="ARBA" id="ARBA00079049"/>
    </source>
</evidence>
<dbReference type="AlphaFoldDB" id="A0AAD9KDB7"/>
<dbReference type="InterPro" id="IPR023393">
    <property type="entry name" value="START-like_dom_sf"/>
</dbReference>
<evidence type="ECO:0000259" key="12">
    <source>
        <dbReference type="PROSITE" id="PS50848"/>
    </source>
</evidence>
<keyword evidence="2" id="KW-0813">Transport</keyword>
<dbReference type="EMBL" id="JAODUP010000013">
    <property type="protein sequence ID" value="KAK2168980.1"/>
    <property type="molecule type" value="Genomic_DNA"/>
</dbReference>
<gene>
    <name evidence="13" type="ORF">LSH36_13g26052</name>
</gene>
<comment type="subcellular location">
    <subcellularLocation>
        <location evidence="1">Cytoplasm</location>
    </subcellularLocation>
</comment>